<proteinExistence type="predicted"/>
<dbReference type="EMBL" id="KM204995">
    <property type="protein sequence ID" value="AJR28382.1"/>
    <property type="molecule type" value="Viral_cRNA"/>
</dbReference>
<dbReference type="Proteomes" id="UP000120691">
    <property type="component" value="Segment"/>
</dbReference>
<protein>
    <submittedName>
        <fullName evidence="1">Uncharacterized protein</fullName>
    </submittedName>
</protein>
<evidence type="ECO:0000313" key="1">
    <source>
        <dbReference type="EMBL" id="AJR28382.1"/>
    </source>
</evidence>
<evidence type="ECO:0000313" key="2">
    <source>
        <dbReference type="Proteomes" id="UP000120691"/>
    </source>
</evidence>
<name>A0A0D3R1K3_9RHAB</name>
<sequence length="65" mass="7460">MKSLADWLSKSTVDGPVFITKMFKEENGLIDFYLDLYLEVVPIGLEVRFCRSVVEPLHVIFIISP</sequence>
<dbReference type="GeneID" id="37627573"/>
<organism evidence="1 2">
    <name type="scientific">Iriri virus</name>
    <dbReference type="NCBI Taxonomy" id="1620893"/>
    <lineage>
        <taxon>Viruses</taxon>
        <taxon>Riboviria</taxon>
        <taxon>Orthornavirae</taxon>
        <taxon>Negarnaviricota</taxon>
        <taxon>Haploviricotina</taxon>
        <taxon>Monjiviricetes</taxon>
        <taxon>Mononegavirales</taxon>
        <taxon>Rhabdoviridae</taxon>
        <taxon>Alpharhabdovirinae</taxon>
        <taxon>Curiovirus</taxon>
        <taxon>Curiovirus iriri</taxon>
    </lineage>
</organism>
<keyword evidence="2" id="KW-1185">Reference proteome</keyword>
<dbReference type="OrthoDB" id="39878at10239"/>
<dbReference type="RefSeq" id="YP_009362233.1">
    <property type="nucleotide sequence ID" value="NC_034544.1"/>
</dbReference>
<accession>A0A0D3R1K3</accession>
<reference evidence="1 2" key="1">
    <citation type="journal article" date="2015" name="PLoS Pathog.">
        <title>Evolution of genome size and complexity in the rhabdoviridae.</title>
        <authorList>
            <person name="Walker P.J."/>
            <person name="Firth C."/>
            <person name="Widen S.G."/>
            <person name="Blasdell K.R."/>
            <person name="Guzman H."/>
            <person name="Wood T.G."/>
            <person name="Paradkar P.N."/>
            <person name="Holmes E.C."/>
            <person name="Tesh R.B."/>
            <person name="Vasilakis N."/>
        </authorList>
    </citation>
    <scope>NUCLEOTIDE SEQUENCE [LARGE SCALE GENOMIC DNA]</scope>
    <source>
        <strain evidence="1">BeAr408005</strain>
    </source>
</reference>
<dbReference type="KEGG" id="vg:37627573"/>